<evidence type="ECO:0000256" key="3">
    <source>
        <dbReference type="RuleBase" id="RU000363"/>
    </source>
</evidence>
<evidence type="ECO:0000313" key="4">
    <source>
        <dbReference type="EMBL" id="OOM15751.1"/>
    </source>
</evidence>
<keyword evidence="2 4" id="KW-0560">Oxidoreductase</keyword>
<dbReference type="EMBL" id="LZYZ01000001">
    <property type="protein sequence ID" value="OOM15751.1"/>
    <property type="molecule type" value="Genomic_DNA"/>
</dbReference>
<dbReference type="PRINTS" id="PR00081">
    <property type="entry name" value="GDHRDH"/>
</dbReference>
<proteinExistence type="inferred from homology"/>
<protein>
    <submittedName>
        <fullName evidence="4">Putative oxidoreductase</fullName>
        <ecNumber evidence="4">1.-.-.-</ecNumber>
    </submittedName>
</protein>
<gene>
    <name evidence="4" type="ORF">CLOSAC_00220</name>
</gene>
<evidence type="ECO:0000256" key="2">
    <source>
        <dbReference type="ARBA" id="ARBA00023002"/>
    </source>
</evidence>
<dbReference type="Gene3D" id="3.40.50.720">
    <property type="entry name" value="NAD(P)-binding Rossmann-like Domain"/>
    <property type="match status" value="1"/>
</dbReference>
<comment type="similarity">
    <text evidence="1 3">Belongs to the short-chain dehydrogenases/reductases (SDR) family.</text>
</comment>
<reference evidence="4 5" key="1">
    <citation type="submission" date="2016-05" db="EMBL/GenBank/DDBJ databases">
        <title>Microbial solvent formation.</title>
        <authorList>
            <person name="Poehlein A."/>
            <person name="Montoya Solano J.D."/>
            <person name="Flitsch S."/>
            <person name="Krabben P."/>
            <person name="Duerre P."/>
            <person name="Daniel R."/>
        </authorList>
    </citation>
    <scope>NUCLEOTIDE SEQUENCE [LARGE SCALE GENOMIC DNA]</scope>
    <source>
        <strain evidence="4 5">L1-8</strain>
    </source>
</reference>
<dbReference type="RefSeq" id="WP_077863545.1">
    <property type="nucleotide sequence ID" value="NZ_LZYZ01000001.1"/>
</dbReference>
<name>A0A1S8NHK1_CLOSA</name>
<dbReference type="InterPro" id="IPR020904">
    <property type="entry name" value="Sc_DH/Rdtase_CS"/>
</dbReference>
<dbReference type="CDD" id="cd05233">
    <property type="entry name" value="SDR_c"/>
    <property type="match status" value="1"/>
</dbReference>
<dbReference type="InterPro" id="IPR036291">
    <property type="entry name" value="NAD(P)-bd_dom_sf"/>
</dbReference>
<evidence type="ECO:0000313" key="5">
    <source>
        <dbReference type="Proteomes" id="UP000191154"/>
    </source>
</evidence>
<sequence>MNFWKDKCVIVTGGTSGLGKNLVLNLINIGAKVAFCGRSQEKMNDVLNEINEEDRNNIYYDTFEITQEDKIISFVKTVGYKFGQVDVLINCAGANSARGLVEEIKIEDIDYMLKINTIAPLIFIKECYKYMKIKKDGLIVNILSTCCLFSNEGVGAYTASKGALDSLTKVLRKEARKDNIRVCSVYPGGINTTFRSNVREDYLSPKDTAEAILKTLDADKNIALDEIVLRPFVETNYC</sequence>
<dbReference type="Proteomes" id="UP000191154">
    <property type="component" value="Unassembled WGS sequence"/>
</dbReference>
<dbReference type="GO" id="GO:0016491">
    <property type="term" value="F:oxidoreductase activity"/>
    <property type="evidence" value="ECO:0007669"/>
    <property type="project" value="UniProtKB-KW"/>
</dbReference>
<dbReference type="PRINTS" id="PR00080">
    <property type="entry name" value="SDRFAMILY"/>
</dbReference>
<dbReference type="AlphaFoldDB" id="A0A1S8NHK1"/>
<accession>A0A1S8NHK1</accession>
<dbReference type="PROSITE" id="PS00061">
    <property type="entry name" value="ADH_SHORT"/>
    <property type="match status" value="1"/>
</dbReference>
<dbReference type="SUPFAM" id="SSF51735">
    <property type="entry name" value="NAD(P)-binding Rossmann-fold domains"/>
    <property type="match status" value="1"/>
</dbReference>
<dbReference type="InterPro" id="IPR002347">
    <property type="entry name" value="SDR_fam"/>
</dbReference>
<dbReference type="PANTHER" id="PTHR43115:SF4">
    <property type="entry name" value="DEHYDROGENASE_REDUCTASE SDR FAMILY MEMBER 11"/>
    <property type="match status" value="1"/>
</dbReference>
<dbReference type="EC" id="1.-.-.-" evidence="4"/>
<evidence type="ECO:0000256" key="1">
    <source>
        <dbReference type="ARBA" id="ARBA00006484"/>
    </source>
</evidence>
<dbReference type="Pfam" id="PF00106">
    <property type="entry name" value="adh_short"/>
    <property type="match status" value="1"/>
</dbReference>
<comment type="caution">
    <text evidence="4">The sequence shown here is derived from an EMBL/GenBank/DDBJ whole genome shotgun (WGS) entry which is preliminary data.</text>
</comment>
<dbReference type="PANTHER" id="PTHR43115">
    <property type="entry name" value="DEHYDROGENASE/REDUCTASE SDR FAMILY MEMBER 11"/>
    <property type="match status" value="1"/>
</dbReference>
<organism evidence="4 5">
    <name type="scientific">Clostridium saccharobutylicum</name>
    <dbReference type="NCBI Taxonomy" id="169679"/>
    <lineage>
        <taxon>Bacteria</taxon>
        <taxon>Bacillati</taxon>
        <taxon>Bacillota</taxon>
        <taxon>Clostridia</taxon>
        <taxon>Eubacteriales</taxon>
        <taxon>Clostridiaceae</taxon>
        <taxon>Clostridium</taxon>
    </lineage>
</organism>